<dbReference type="InterPro" id="IPR013785">
    <property type="entry name" value="Aldolase_TIM"/>
</dbReference>
<dbReference type="Pfam" id="PF03060">
    <property type="entry name" value="NMO"/>
    <property type="match status" value="1"/>
</dbReference>
<keyword evidence="3" id="KW-0285">Flavoprotein</keyword>
<keyword evidence="4" id="KW-0288">FMN</keyword>
<evidence type="ECO:0000256" key="2">
    <source>
        <dbReference type="ARBA" id="ARBA00013457"/>
    </source>
</evidence>
<keyword evidence="7" id="KW-1185">Reference proteome</keyword>
<keyword evidence="6" id="KW-0503">Monooxygenase</keyword>
<evidence type="ECO:0000256" key="4">
    <source>
        <dbReference type="ARBA" id="ARBA00022643"/>
    </source>
</evidence>
<dbReference type="InterPro" id="IPR004136">
    <property type="entry name" value="NMO"/>
</dbReference>
<dbReference type="GO" id="GO:0004497">
    <property type="term" value="F:monooxygenase activity"/>
    <property type="evidence" value="ECO:0007669"/>
    <property type="project" value="UniProtKB-KW"/>
</dbReference>
<dbReference type="PANTHER" id="PTHR32332">
    <property type="entry name" value="2-NITROPROPANE DIOXYGENASE"/>
    <property type="match status" value="1"/>
</dbReference>
<reference evidence="6 7" key="1">
    <citation type="submission" date="2024-09" db="EMBL/GenBank/DDBJ databases">
        <title>Paenibacillus zeirhizospherea sp. nov., isolated from surface of the maize (Zea mays) roots in a horticulture field, Hungary.</title>
        <authorList>
            <person name="Marton D."/>
            <person name="Farkas M."/>
            <person name="Bedics A."/>
            <person name="Toth E."/>
            <person name="Tancsics A."/>
            <person name="Boka K."/>
            <person name="Maroti G."/>
            <person name="Kriszt B."/>
            <person name="Cserhati M."/>
        </authorList>
    </citation>
    <scope>NUCLEOTIDE SEQUENCE [LARGE SCALE GENOMIC DNA]</scope>
    <source>
        <strain evidence="6 7">KCTC 33519</strain>
    </source>
</reference>
<evidence type="ECO:0000256" key="5">
    <source>
        <dbReference type="ARBA" id="ARBA00023002"/>
    </source>
</evidence>
<protein>
    <recommendedName>
        <fullName evidence="2">Probable nitronate monooxygenase</fullName>
    </recommendedName>
</protein>
<dbReference type="Proteomes" id="UP001580346">
    <property type="component" value="Unassembled WGS sequence"/>
</dbReference>
<dbReference type="SUPFAM" id="SSF51412">
    <property type="entry name" value="Inosine monophosphate dehydrogenase (IMPDH)"/>
    <property type="match status" value="1"/>
</dbReference>
<evidence type="ECO:0000313" key="6">
    <source>
        <dbReference type="EMBL" id="MFB5269374.1"/>
    </source>
</evidence>
<evidence type="ECO:0000313" key="7">
    <source>
        <dbReference type="Proteomes" id="UP001580346"/>
    </source>
</evidence>
<proteinExistence type="predicted"/>
<dbReference type="Gene3D" id="3.20.20.70">
    <property type="entry name" value="Aldolase class I"/>
    <property type="match status" value="1"/>
</dbReference>
<dbReference type="RefSeq" id="WP_375357646.1">
    <property type="nucleotide sequence ID" value="NZ_JBHHMI010000030.1"/>
</dbReference>
<evidence type="ECO:0000256" key="1">
    <source>
        <dbReference type="ARBA" id="ARBA00003535"/>
    </source>
</evidence>
<organism evidence="6 7">
    <name type="scientific">Paenibacillus enshidis</name>
    <dbReference type="NCBI Taxonomy" id="1458439"/>
    <lineage>
        <taxon>Bacteria</taxon>
        <taxon>Bacillati</taxon>
        <taxon>Bacillota</taxon>
        <taxon>Bacilli</taxon>
        <taxon>Bacillales</taxon>
        <taxon>Paenibacillaceae</taxon>
        <taxon>Paenibacillus</taxon>
    </lineage>
</organism>
<dbReference type="CDD" id="cd04730">
    <property type="entry name" value="NPD_like"/>
    <property type="match status" value="1"/>
</dbReference>
<accession>A0ABV5AZQ4</accession>
<comment type="caution">
    <text evidence="6">The sequence shown here is derived from an EMBL/GenBank/DDBJ whole genome shotgun (WGS) entry which is preliminary data.</text>
</comment>
<comment type="function">
    <text evidence="1">Nitronate monooxygenase that uses molecular oxygen to catalyze the oxidative denitrification of alkyl nitronates. Acts on propionate 3-nitronate (P3N), the presumed physiological substrate. Probably functions in the detoxification of P3N, a metabolic poison produced by plants and fungi as a defense mechanism.</text>
</comment>
<dbReference type="InterPro" id="IPR001295">
    <property type="entry name" value="Dihydroorotate_DH_CS"/>
</dbReference>
<gene>
    <name evidence="6" type="ORF">ACE41H_21685</name>
</gene>
<keyword evidence="5" id="KW-0560">Oxidoreductase</keyword>
<name>A0ABV5AZQ4_9BACL</name>
<dbReference type="EMBL" id="JBHHMI010000030">
    <property type="protein sequence ID" value="MFB5269374.1"/>
    <property type="molecule type" value="Genomic_DNA"/>
</dbReference>
<evidence type="ECO:0000256" key="3">
    <source>
        <dbReference type="ARBA" id="ARBA00022630"/>
    </source>
</evidence>
<sequence>MIVTGREAGGHISQHDISIFSLVQQVTSVVNIPVIAAGGIIDGKGAKGMFAMGAQGVYMGTRFIATHENRASATAKQAILMANSEDYLELEGASPILAFIASDGAHYLNGQMIGICGGMQILA</sequence>
<dbReference type="PROSITE" id="PS00912">
    <property type="entry name" value="DHODEHASE_2"/>
    <property type="match status" value="1"/>
</dbReference>